<protein>
    <submittedName>
        <fullName evidence="1">Nucleoid-associated protein</fullName>
    </submittedName>
</protein>
<evidence type="ECO:0000313" key="1">
    <source>
        <dbReference type="EMBL" id="QSQ09544.1"/>
    </source>
</evidence>
<keyword evidence="2" id="KW-1185">Reference proteome</keyword>
<dbReference type="AlphaFoldDB" id="A0A8A0RNU6"/>
<dbReference type="SUPFAM" id="SSF82607">
    <property type="entry name" value="YbaB-like"/>
    <property type="match status" value="1"/>
</dbReference>
<accession>A0A8A0RNU6</accession>
<dbReference type="Gene3D" id="3.30.1310.10">
    <property type="entry name" value="Nucleoid-associated protein YbaB-like domain"/>
    <property type="match status" value="1"/>
</dbReference>
<dbReference type="GO" id="GO:0003677">
    <property type="term" value="F:DNA binding"/>
    <property type="evidence" value="ECO:0007669"/>
    <property type="project" value="InterPro"/>
</dbReference>
<organism evidence="1 2">
    <name type="scientific">Koleobacter methoxysyntrophicus</name>
    <dbReference type="NCBI Taxonomy" id="2751313"/>
    <lineage>
        <taxon>Bacteria</taxon>
        <taxon>Bacillati</taxon>
        <taxon>Bacillota</taxon>
        <taxon>Clostridia</taxon>
        <taxon>Koleobacterales</taxon>
        <taxon>Koleobacteraceae</taxon>
        <taxon>Koleobacter</taxon>
    </lineage>
</organism>
<dbReference type="Pfam" id="PF02575">
    <property type="entry name" value="YbaB_DNA_bd"/>
    <property type="match status" value="1"/>
</dbReference>
<dbReference type="RefSeq" id="WP_206706899.1">
    <property type="nucleotide sequence ID" value="NZ_CP059066.1"/>
</dbReference>
<dbReference type="PIRSF" id="PIRSF004555">
    <property type="entry name" value="UCP004555"/>
    <property type="match status" value="1"/>
</dbReference>
<dbReference type="InterPro" id="IPR004401">
    <property type="entry name" value="YbaB/EbfC"/>
</dbReference>
<dbReference type="EMBL" id="CP059066">
    <property type="protein sequence ID" value="QSQ09544.1"/>
    <property type="molecule type" value="Genomic_DNA"/>
</dbReference>
<gene>
    <name evidence="1" type="ORF">H0A61_01915</name>
</gene>
<dbReference type="KEGG" id="kme:H0A61_01915"/>
<dbReference type="Proteomes" id="UP000662904">
    <property type="component" value="Chromosome"/>
</dbReference>
<dbReference type="InterPro" id="IPR036894">
    <property type="entry name" value="YbaB-like_sf"/>
</dbReference>
<evidence type="ECO:0000313" key="2">
    <source>
        <dbReference type="Proteomes" id="UP000662904"/>
    </source>
</evidence>
<proteinExistence type="predicted"/>
<reference evidence="1" key="1">
    <citation type="submission" date="2020-07" db="EMBL/GenBank/DDBJ databases">
        <title>Koleobacter methoxysyntrophicus gen. nov., sp. nov., a novel anaerobic bacterium isolated from deep subsurface oil field and proposal of Koleobacterales ord. nov. in the phylum Firmicutes.</title>
        <authorList>
            <person name="Sakamoto S."/>
            <person name="Tamaki H."/>
        </authorList>
    </citation>
    <scope>NUCLEOTIDE SEQUENCE</scope>
    <source>
        <strain evidence="1">NRmbB1</strain>
    </source>
</reference>
<name>A0A8A0RNU6_9FIRM</name>
<sequence length="103" mass="11620">MFDNLNDLVKKFKDDLKSVQQHLKMKTVDIEKKGMVSIKANGLQEIVEVNIDPKAFESGIKQELETALKSAINEVIEKSRKMVKDEISGIAGDIDLDQFDDLL</sequence>